<sequence length="309" mass="35670">MENPYSVAPLDPGGREFRLIELWPSAESESIRCVLRSYSMDDDYPAYVALSYTWGRKERYDDINLNGIRFPVGKSLWQFLHHMRLRNKQITLWIDAICINQSNVKERNHQVQMMRQIYSNAQSVSVWLGEADDSCYSNVAMDYLAARKALVNENLKPGRLWNQRQAKGVLALCERNYWRRIWIVQEIMLAKEATIYCGSKDVSWQKFEELVSKLQAISDRGREKHTLCVSSILASPAIVIAKAKSGWDGNPQRLSTLLQLYHDHEATDIRDKIYALHGLAEDSLDIVVDYQKSTKDLLVEVLYYICAAQ</sequence>
<gene>
    <name evidence="2" type="ORF">AA0115_g7208</name>
</gene>
<accession>A0AB37WHY6</accession>
<dbReference type="PANTHER" id="PTHR24148:SF73">
    <property type="entry name" value="HET DOMAIN PROTEIN (AFU_ORTHOLOGUE AFUA_8G01020)"/>
    <property type="match status" value="1"/>
</dbReference>
<reference evidence="2" key="1">
    <citation type="submission" date="2017-10" db="EMBL/GenBank/DDBJ databases">
        <authorList>
            <person name="Armitage A.D."/>
            <person name="Barbara D.J."/>
            <person name="Woodhall J.W."/>
            <person name="Sreenivasaprasad S."/>
            <person name="Lane C.R."/>
            <person name="Clarkson J.P."/>
            <person name="Harrison R.J."/>
        </authorList>
    </citation>
    <scope>NUCLEOTIDE SEQUENCE</scope>
    <source>
        <strain evidence="2">FERA 1164</strain>
    </source>
</reference>
<comment type="caution">
    <text evidence="2">The sequence shown here is derived from an EMBL/GenBank/DDBJ whole genome shotgun (WGS) entry which is preliminary data.</text>
</comment>
<reference evidence="2" key="2">
    <citation type="journal article" date="2019" name="bioRxiv">
        <title>Genomics, evolutionary history and diagnostics of the Alternaria alternata species group including apple and Asian pear pathotypes.</title>
        <authorList>
            <person name="Armitage A.D."/>
            <person name="Cockerton H.M."/>
            <person name="Sreenivasaprasad S."/>
            <person name="Woodhall J.W."/>
            <person name="Lane C.R."/>
            <person name="Harrison R.J."/>
            <person name="Clarkson J.P."/>
        </authorList>
    </citation>
    <scope>NUCLEOTIDE SEQUENCE</scope>
    <source>
        <strain evidence="2">FERA 1164</strain>
    </source>
</reference>
<feature type="domain" description="Heterokaryon incompatibility" evidence="1">
    <location>
        <begin position="47"/>
        <end position="186"/>
    </location>
</feature>
<dbReference type="PANTHER" id="PTHR24148">
    <property type="entry name" value="ANKYRIN REPEAT DOMAIN-CONTAINING PROTEIN 39 HOMOLOG-RELATED"/>
    <property type="match status" value="1"/>
</dbReference>
<evidence type="ECO:0000259" key="1">
    <source>
        <dbReference type="Pfam" id="PF06985"/>
    </source>
</evidence>
<dbReference type="Proteomes" id="UP000292340">
    <property type="component" value="Unassembled WGS sequence"/>
</dbReference>
<dbReference type="Pfam" id="PF06985">
    <property type="entry name" value="HET"/>
    <property type="match status" value="1"/>
</dbReference>
<name>A0AB37WHY6_9PLEO</name>
<evidence type="ECO:0000313" key="2">
    <source>
        <dbReference type="EMBL" id="RYN26208.1"/>
    </source>
</evidence>
<dbReference type="InterPro" id="IPR010730">
    <property type="entry name" value="HET"/>
</dbReference>
<organism evidence="2 3">
    <name type="scientific">Alternaria tenuissima</name>
    <dbReference type="NCBI Taxonomy" id="119927"/>
    <lineage>
        <taxon>Eukaryota</taxon>
        <taxon>Fungi</taxon>
        <taxon>Dikarya</taxon>
        <taxon>Ascomycota</taxon>
        <taxon>Pezizomycotina</taxon>
        <taxon>Dothideomycetes</taxon>
        <taxon>Pleosporomycetidae</taxon>
        <taxon>Pleosporales</taxon>
        <taxon>Pleosporineae</taxon>
        <taxon>Pleosporaceae</taxon>
        <taxon>Alternaria</taxon>
        <taxon>Alternaria sect. Alternaria</taxon>
        <taxon>Alternaria alternata complex</taxon>
    </lineage>
</organism>
<dbReference type="AlphaFoldDB" id="A0AB37WHY6"/>
<protein>
    <recommendedName>
        <fullName evidence="1">Heterokaryon incompatibility domain-containing protein</fullName>
    </recommendedName>
</protein>
<dbReference type="EMBL" id="PDXB01000017">
    <property type="protein sequence ID" value="RYN26208.1"/>
    <property type="molecule type" value="Genomic_DNA"/>
</dbReference>
<proteinExistence type="predicted"/>
<dbReference type="InterPro" id="IPR052895">
    <property type="entry name" value="HetReg/Transcr_Mod"/>
</dbReference>
<evidence type="ECO:0000313" key="3">
    <source>
        <dbReference type="Proteomes" id="UP000292340"/>
    </source>
</evidence>